<keyword evidence="3 5" id="KW-1133">Transmembrane helix</keyword>
<evidence type="ECO:0000256" key="2">
    <source>
        <dbReference type="ARBA" id="ARBA00022692"/>
    </source>
</evidence>
<proteinExistence type="predicted"/>
<gene>
    <name evidence="7" type="ORF">SNR37_002090</name>
</gene>
<dbReference type="PANTHER" id="PTHR37422:SF13">
    <property type="entry name" value="LIPOPOLYSACCHARIDE BIOSYNTHESIS PROTEIN PA4999-RELATED"/>
    <property type="match status" value="1"/>
</dbReference>
<feature type="transmembrane region" description="Helical" evidence="5">
    <location>
        <begin position="65"/>
        <end position="84"/>
    </location>
</feature>
<comment type="subcellular location">
    <subcellularLocation>
        <location evidence="1">Membrane</location>
        <topology evidence="1">Multi-pass membrane protein</topology>
    </subcellularLocation>
</comment>
<keyword evidence="7" id="KW-0436">Ligase</keyword>
<sequence length="469" mass="51489">MRVSTGRLEAIIFASFIFLLVWLPLPLGSNRPWAWSIMELIIALQSIGLVYCYRHKAPWQYLRPGGWLLAALAVFQLFTLLQLVPLPSSLLAWLAPQNAELRAMASLSSEAATSFAPLSLDPEQSKISLLKGVSYLLLAVNTLLLVNRPERIRAVLIAIVVSGTFQAFYGAMLLLSNIEQSPIFASDIGPVATGSYIYKNHFANYLLLSLMMGLALIVADLKVTGAETWQARLSGLLEAALSPKMLVRMCMIIMVIGLVMSRSRMGNSAFFATTVIGGVLALLLYKHRPKSLTVLIVSILIIDMLIVSSLFGLSKVRERLSSTVLVDEGRIYIFDWALTMLKDFPIWGSGAGSFYSVFQAYLPQPISAFFDHTHNDYLQFAIESGIPLTLMLGAAVLWVAYSCLRTLRKRNDPLMKGTALGCFMAITAMLIHISVDFNLQAPANAATFVVVLSLALIASKMPKQGYQAA</sequence>
<feature type="transmembrane region" description="Helical" evidence="5">
    <location>
        <begin position="33"/>
        <end position="53"/>
    </location>
</feature>
<keyword evidence="4 5" id="KW-0472">Membrane</keyword>
<protein>
    <submittedName>
        <fullName evidence="7">O-antigen ligase family protein</fullName>
    </submittedName>
</protein>
<evidence type="ECO:0000313" key="8">
    <source>
        <dbReference type="Proteomes" id="UP001310248"/>
    </source>
</evidence>
<feature type="transmembrane region" description="Helical" evidence="5">
    <location>
        <begin position="154"/>
        <end position="175"/>
    </location>
</feature>
<evidence type="ECO:0000313" key="7">
    <source>
        <dbReference type="EMBL" id="MEE1672680.1"/>
    </source>
</evidence>
<dbReference type="EMBL" id="JAYDYW010000004">
    <property type="protein sequence ID" value="MEE1672680.1"/>
    <property type="molecule type" value="Genomic_DNA"/>
</dbReference>
<dbReference type="Proteomes" id="UP001310248">
    <property type="component" value="Unassembled WGS sequence"/>
</dbReference>
<feature type="transmembrane region" description="Helical" evidence="5">
    <location>
        <begin position="413"/>
        <end position="435"/>
    </location>
</feature>
<reference evidence="8" key="1">
    <citation type="submission" date="2023-07" db="EMBL/GenBank/DDBJ databases">
        <title>Draft genome sequence of Agarivorans aestuarii strain ZMCS4, a CAZymes producing bacteria isolated from the marine brown algae Clodostephus spongiosus.</title>
        <authorList>
            <person name="Lorente B."/>
            <person name="Cabral C."/>
            <person name="Frias J."/>
            <person name="Faria J."/>
            <person name="Toubarro D."/>
        </authorList>
    </citation>
    <scope>NUCLEOTIDE SEQUENCE [LARGE SCALE GENOMIC DNA]</scope>
    <source>
        <strain evidence="8">ZMCS4</strain>
    </source>
</reference>
<evidence type="ECO:0000256" key="1">
    <source>
        <dbReference type="ARBA" id="ARBA00004141"/>
    </source>
</evidence>
<dbReference type="Pfam" id="PF04932">
    <property type="entry name" value="Wzy_C"/>
    <property type="match status" value="1"/>
</dbReference>
<keyword evidence="2 5" id="KW-0812">Transmembrane</keyword>
<feature type="transmembrane region" description="Helical" evidence="5">
    <location>
        <begin position="202"/>
        <end position="224"/>
    </location>
</feature>
<dbReference type="InterPro" id="IPR007016">
    <property type="entry name" value="O-antigen_ligase-rel_domated"/>
</dbReference>
<name>A0ABU7G088_9ALTE</name>
<dbReference type="GO" id="GO:0016874">
    <property type="term" value="F:ligase activity"/>
    <property type="evidence" value="ECO:0007669"/>
    <property type="project" value="UniProtKB-KW"/>
</dbReference>
<feature type="transmembrane region" description="Helical" evidence="5">
    <location>
        <begin position="268"/>
        <end position="285"/>
    </location>
</feature>
<feature type="transmembrane region" description="Helical" evidence="5">
    <location>
        <begin position="377"/>
        <end position="401"/>
    </location>
</feature>
<feature type="transmembrane region" description="Helical" evidence="5">
    <location>
        <begin position="7"/>
        <end position="27"/>
    </location>
</feature>
<organism evidence="7 8">
    <name type="scientific">Agarivorans aestuarii</name>
    <dbReference type="NCBI Taxonomy" id="1563703"/>
    <lineage>
        <taxon>Bacteria</taxon>
        <taxon>Pseudomonadati</taxon>
        <taxon>Pseudomonadota</taxon>
        <taxon>Gammaproteobacteria</taxon>
        <taxon>Alteromonadales</taxon>
        <taxon>Alteromonadaceae</taxon>
        <taxon>Agarivorans</taxon>
    </lineage>
</organism>
<evidence type="ECO:0000259" key="6">
    <source>
        <dbReference type="Pfam" id="PF04932"/>
    </source>
</evidence>
<dbReference type="InterPro" id="IPR051533">
    <property type="entry name" value="WaaL-like"/>
</dbReference>
<feature type="transmembrane region" description="Helical" evidence="5">
    <location>
        <begin position="441"/>
        <end position="458"/>
    </location>
</feature>
<reference evidence="7 8" key="2">
    <citation type="submission" date="2023-12" db="EMBL/GenBank/DDBJ databases">
        <authorList>
            <consortium name="Cladostephus spongiosus"/>
            <person name="Lorente B."/>
            <person name="Cabral C."/>
            <person name="Frias J."/>
            <person name="Faria J."/>
            <person name="Toubarro D."/>
        </authorList>
    </citation>
    <scope>NUCLEOTIDE SEQUENCE [LARGE SCALE GENOMIC DNA]</scope>
    <source>
        <strain evidence="7 8">ZMCS4</strain>
    </source>
</reference>
<feature type="domain" description="O-antigen ligase-related" evidence="6">
    <location>
        <begin position="250"/>
        <end position="392"/>
    </location>
</feature>
<accession>A0ABU7G088</accession>
<dbReference type="PANTHER" id="PTHR37422">
    <property type="entry name" value="TEICHURONIC ACID BIOSYNTHESIS PROTEIN TUAE"/>
    <property type="match status" value="1"/>
</dbReference>
<feature type="transmembrane region" description="Helical" evidence="5">
    <location>
        <begin position="292"/>
        <end position="313"/>
    </location>
</feature>
<evidence type="ECO:0000256" key="4">
    <source>
        <dbReference type="ARBA" id="ARBA00023136"/>
    </source>
</evidence>
<evidence type="ECO:0000256" key="3">
    <source>
        <dbReference type="ARBA" id="ARBA00022989"/>
    </source>
</evidence>
<evidence type="ECO:0000256" key="5">
    <source>
        <dbReference type="SAM" id="Phobius"/>
    </source>
</evidence>
<feature type="transmembrane region" description="Helical" evidence="5">
    <location>
        <begin position="245"/>
        <end position="262"/>
    </location>
</feature>
<comment type="caution">
    <text evidence="7">The sequence shown here is derived from an EMBL/GenBank/DDBJ whole genome shotgun (WGS) entry which is preliminary data.</text>
</comment>
<dbReference type="RefSeq" id="WP_329774121.1">
    <property type="nucleotide sequence ID" value="NZ_JAYDYW010000004.1"/>
</dbReference>
<keyword evidence="8" id="KW-1185">Reference proteome</keyword>